<comment type="caution">
    <text evidence="2">The sequence shown here is derived from an EMBL/GenBank/DDBJ whole genome shotgun (WGS) entry which is preliminary data.</text>
</comment>
<keyword evidence="3" id="KW-1185">Reference proteome</keyword>
<dbReference type="PANTHER" id="PTHR37191">
    <property type="entry name" value="ZINC FINGER/BTB DOMAIN PROTEIN"/>
    <property type="match status" value="1"/>
</dbReference>
<evidence type="ECO:0000313" key="2">
    <source>
        <dbReference type="EMBL" id="CAK9139220.1"/>
    </source>
</evidence>
<dbReference type="Proteomes" id="UP001642360">
    <property type="component" value="Unassembled WGS sequence"/>
</dbReference>
<proteinExistence type="predicted"/>
<dbReference type="AlphaFoldDB" id="A0ABC8R2H7"/>
<name>A0ABC8R2H7_9AQUA</name>
<feature type="region of interest" description="Disordered" evidence="1">
    <location>
        <begin position="30"/>
        <end position="60"/>
    </location>
</feature>
<sequence length="98" mass="10903">MTKTKKELLASAPWRGVDSQAEKFKDAKLKVTNQPGATPTMHIPRKSSVSSNGDDDDSLTKIDQELRYSFQRNVQVTSVSLSLSLTHTHTDIHIPVLQ</sequence>
<dbReference type="PANTHER" id="PTHR37191:SF1">
    <property type="entry name" value="OS08G0112600 PROTEIN"/>
    <property type="match status" value="1"/>
</dbReference>
<organism evidence="2 3">
    <name type="scientific">Ilex paraguariensis</name>
    <name type="common">yerba mate</name>
    <dbReference type="NCBI Taxonomy" id="185542"/>
    <lineage>
        <taxon>Eukaryota</taxon>
        <taxon>Viridiplantae</taxon>
        <taxon>Streptophyta</taxon>
        <taxon>Embryophyta</taxon>
        <taxon>Tracheophyta</taxon>
        <taxon>Spermatophyta</taxon>
        <taxon>Magnoliopsida</taxon>
        <taxon>eudicotyledons</taxon>
        <taxon>Gunneridae</taxon>
        <taxon>Pentapetalae</taxon>
        <taxon>asterids</taxon>
        <taxon>campanulids</taxon>
        <taxon>Aquifoliales</taxon>
        <taxon>Aquifoliaceae</taxon>
        <taxon>Ilex</taxon>
    </lineage>
</organism>
<accession>A0ABC8R2H7</accession>
<reference evidence="2 3" key="1">
    <citation type="submission" date="2024-02" db="EMBL/GenBank/DDBJ databases">
        <authorList>
            <person name="Vignale AGUSTIN F."/>
            <person name="Sosa J E."/>
            <person name="Modenutti C."/>
        </authorList>
    </citation>
    <scope>NUCLEOTIDE SEQUENCE [LARGE SCALE GENOMIC DNA]</scope>
</reference>
<evidence type="ECO:0000256" key="1">
    <source>
        <dbReference type="SAM" id="MobiDB-lite"/>
    </source>
</evidence>
<dbReference type="EMBL" id="CAUOFW020000947">
    <property type="protein sequence ID" value="CAK9139220.1"/>
    <property type="molecule type" value="Genomic_DNA"/>
</dbReference>
<protein>
    <submittedName>
        <fullName evidence="2">Uncharacterized protein</fullName>
    </submittedName>
</protein>
<evidence type="ECO:0000313" key="3">
    <source>
        <dbReference type="Proteomes" id="UP001642360"/>
    </source>
</evidence>
<gene>
    <name evidence="2" type="ORF">ILEXP_LOCUS6607</name>
</gene>